<proteinExistence type="predicted"/>
<comment type="caution">
    <text evidence="1">The sequence shown here is derived from an EMBL/GenBank/DDBJ whole genome shotgun (WGS) entry which is preliminary data.</text>
</comment>
<sequence>MDNEGWIGVDLDGTLAYYDEWRGEDHIGKPIPKMLARVKLWIKEGRTVKIFTARASDNNNQGIVVPAIEQWLKDNGLPELEVTDKKDYFMTELWDDRCVQVIPNTGERVDVIEYKRGCTNGWDSCKEWLKGFSGHSNDVRIVPRSSGK</sequence>
<name>A0A0F9FCL2_9ZZZZ</name>
<dbReference type="InterPro" id="IPR023214">
    <property type="entry name" value="HAD_sf"/>
</dbReference>
<gene>
    <name evidence="1" type="ORF">LCGC14_1969520</name>
</gene>
<dbReference type="Gene3D" id="3.40.50.1000">
    <property type="entry name" value="HAD superfamily/HAD-like"/>
    <property type="match status" value="1"/>
</dbReference>
<dbReference type="SUPFAM" id="SSF56784">
    <property type="entry name" value="HAD-like"/>
    <property type="match status" value="1"/>
</dbReference>
<dbReference type="InterPro" id="IPR036412">
    <property type="entry name" value="HAD-like_sf"/>
</dbReference>
<organism evidence="1">
    <name type="scientific">marine sediment metagenome</name>
    <dbReference type="NCBI Taxonomy" id="412755"/>
    <lineage>
        <taxon>unclassified sequences</taxon>
        <taxon>metagenomes</taxon>
        <taxon>ecological metagenomes</taxon>
    </lineage>
</organism>
<dbReference type="AlphaFoldDB" id="A0A0F9FCL2"/>
<dbReference type="EMBL" id="LAZR01021834">
    <property type="protein sequence ID" value="KKL83958.1"/>
    <property type="molecule type" value="Genomic_DNA"/>
</dbReference>
<evidence type="ECO:0000313" key="1">
    <source>
        <dbReference type="EMBL" id="KKL83958.1"/>
    </source>
</evidence>
<protein>
    <submittedName>
        <fullName evidence="1">Uncharacterized protein</fullName>
    </submittedName>
</protein>
<accession>A0A0F9FCL2</accession>
<reference evidence="1" key="1">
    <citation type="journal article" date="2015" name="Nature">
        <title>Complex archaea that bridge the gap between prokaryotes and eukaryotes.</title>
        <authorList>
            <person name="Spang A."/>
            <person name="Saw J.H."/>
            <person name="Jorgensen S.L."/>
            <person name="Zaremba-Niedzwiedzka K."/>
            <person name="Martijn J."/>
            <person name="Lind A.E."/>
            <person name="van Eijk R."/>
            <person name="Schleper C."/>
            <person name="Guy L."/>
            <person name="Ettema T.J."/>
        </authorList>
    </citation>
    <scope>NUCLEOTIDE SEQUENCE</scope>
</reference>